<evidence type="ECO:0000313" key="3">
    <source>
        <dbReference type="EMBL" id="DBA02256.1"/>
    </source>
</evidence>
<evidence type="ECO:0000313" key="4">
    <source>
        <dbReference type="Proteomes" id="UP001146120"/>
    </source>
</evidence>
<dbReference type="Gene3D" id="1.10.472.10">
    <property type="entry name" value="Cyclin-like"/>
    <property type="match status" value="2"/>
</dbReference>
<feature type="domain" description="Cyclin-like" evidence="2">
    <location>
        <begin position="101"/>
        <end position="207"/>
    </location>
</feature>
<keyword evidence="4" id="KW-1185">Reference proteome</keyword>
<organism evidence="3 4">
    <name type="scientific">Lagenidium giganteum</name>
    <dbReference type="NCBI Taxonomy" id="4803"/>
    <lineage>
        <taxon>Eukaryota</taxon>
        <taxon>Sar</taxon>
        <taxon>Stramenopiles</taxon>
        <taxon>Oomycota</taxon>
        <taxon>Peronosporomycetes</taxon>
        <taxon>Pythiales</taxon>
        <taxon>Pythiaceae</taxon>
    </lineage>
</organism>
<proteinExistence type="inferred from homology"/>
<dbReference type="InterPro" id="IPR036915">
    <property type="entry name" value="Cyclin-like_sf"/>
</dbReference>
<comment type="caution">
    <text evidence="3">The sequence shown here is derived from an EMBL/GenBank/DDBJ whole genome shotgun (WGS) entry which is preliminary data.</text>
</comment>
<dbReference type="PANTHER" id="PTHR10177">
    <property type="entry name" value="CYCLINS"/>
    <property type="match status" value="1"/>
</dbReference>
<reference evidence="3" key="1">
    <citation type="submission" date="2022-11" db="EMBL/GenBank/DDBJ databases">
        <authorList>
            <person name="Morgan W.R."/>
            <person name="Tartar A."/>
        </authorList>
    </citation>
    <scope>NUCLEOTIDE SEQUENCE</scope>
    <source>
        <strain evidence="3">ARSEF 373</strain>
    </source>
</reference>
<dbReference type="SUPFAM" id="SSF47954">
    <property type="entry name" value="Cyclin-like"/>
    <property type="match status" value="2"/>
</dbReference>
<comment type="similarity">
    <text evidence="1">Belongs to the cyclin family.</text>
</comment>
<reference evidence="3" key="2">
    <citation type="journal article" date="2023" name="Microbiol Resour">
        <title>Decontamination and Annotation of the Draft Genome Sequence of the Oomycete Lagenidium giganteum ARSEF 373.</title>
        <authorList>
            <person name="Morgan W.R."/>
            <person name="Tartar A."/>
        </authorList>
    </citation>
    <scope>NUCLEOTIDE SEQUENCE</scope>
    <source>
        <strain evidence="3">ARSEF 373</strain>
    </source>
</reference>
<dbReference type="EMBL" id="DAKRPA010000034">
    <property type="protein sequence ID" value="DBA02256.1"/>
    <property type="molecule type" value="Genomic_DNA"/>
</dbReference>
<dbReference type="SMART" id="SM00385">
    <property type="entry name" value="CYCLIN"/>
    <property type="match status" value="1"/>
</dbReference>
<sequence length="458" mass="50635">MSAELMMVLSMRKKEVAFQPARPTVTVGPPMTPRTTATTARFAPTMTPQQVPMYHHHPPHQAPTTAKTALATMGNGACVSPHAVTQVAWTAAYDQFGFTWQWIVDACAHFALQRQTAHFAMQYAQLLIRQRALREETDPFHAPAPPADLPALQRELRSLGITCVFMAAKIEEVHPPKANDFAEFATEHGDLDLSTEDIVRQEGELLKELKWNLHPTTPYSWLLFLLVGEALDQPLFSTSDFASTKIDLSGRHDLFTNAIRLIDVAMLDGQSVEYLPSVLAGAALLLVDPLLEFFFTAQFLQLDPKVLWDCKNWLHCVAQAVHEFDCQGSRNEDRWGKIAKNDVVFVQTHVAVPSHLAYGLLASENPAGGYHMGENAYGVDACNPAYGGYGGEYPSSICASPSSSDNYGCFCKGNYHTCGHATVAADSNVYHYKFGWQNAGDNLSYDLTAMNQDTMRYA</sequence>
<dbReference type="Pfam" id="PF00134">
    <property type="entry name" value="Cyclin_N"/>
    <property type="match status" value="1"/>
</dbReference>
<evidence type="ECO:0000259" key="2">
    <source>
        <dbReference type="SMART" id="SM00385"/>
    </source>
</evidence>
<protein>
    <recommendedName>
        <fullName evidence="2">Cyclin-like domain-containing protein</fullName>
    </recommendedName>
</protein>
<keyword evidence="1" id="KW-0195">Cyclin</keyword>
<gene>
    <name evidence="3" type="ORF">N0F65_007666</name>
</gene>
<dbReference type="AlphaFoldDB" id="A0AAV2Z7F6"/>
<name>A0AAV2Z7F6_9STRA</name>
<dbReference type="InterPro" id="IPR039361">
    <property type="entry name" value="Cyclin"/>
</dbReference>
<evidence type="ECO:0000256" key="1">
    <source>
        <dbReference type="RuleBase" id="RU000383"/>
    </source>
</evidence>
<dbReference type="Proteomes" id="UP001146120">
    <property type="component" value="Unassembled WGS sequence"/>
</dbReference>
<accession>A0AAV2Z7F6</accession>
<dbReference type="InterPro" id="IPR013763">
    <property type="entry name" value="Cyclin-like_dom"/>
</dbReference>
<dbReference type="InterPro" id="IPR006671">
    <property type="entry name" value="Cyclin_N"/>
</dbReference>